<keyword evidence="4" id="KW-0805">Transcription regulation</keyword>
<keyword evidence="3" id="KW-0862">Zinc</keyword>
<dbReference type="InterPro" id="IPR011011">
    <property type="entry name" value="Znf_FYVE_PHD"/>
</dbReference>
<feature type="compositionally biased region" description="Basic and acidic residues" evidence="6">
    <location>
        <begin position="86"/>
        <end position="97"/>
    </location>
</feature>
<keyword evidence="9" id="KW-1185">Reference proteome</keyword>
<sequence>MNTSSSSWMGHFWRDCCDICGDIGVALALITCTQCKISREHMYCMRTLLEEHIDDWRCEECVSRSKPKPPASSPVRESPGMSKSNKSVEVRNGDVQHAKSKQLPTESKKGSFNWEKKVARGKTKYISVKEAIMLSSGENKRFVPSNDTSHSKLPRPKIGVGKSDRLPVSPRTDLQQSKPERAGNIEVCKGQLRQSKKLTEVQRSASSLGPEDPANAHIQKEQPSEVKLPQPKLKSLLKKSSHASSPNALRVAISGGNATVAIEPRTCNIENVNNNLLPDLEKCQCTPSLDALWKGSFSIRGDHRHQEVNYRIQAHPPPQVRRKIYEFAKKIPEVLRFQVVPFKKFWISLFHEHIPGQRDIGLYFFPSDRERSEDYVSLLKYVSVQNLALRTQIADVELLVFSSKLLPLNCKRWKGNYFLWGVFHRLKRDTTGTLDNRLLESSVQPSHDANRADDSGDVDMDIDMIGGVNVGRIDVSVQRKPLKTKRVRFKEDPVINPVPRRDFDPTAQVRPLSVKTEAHDVIPPGFEDIYRERFKNSPKNVAVWEEKRRTR</sequence>
<dbReference type="InterPro" id="IPR049914">
    <property type="entry name" value="PHD1-3/5-6"/>
</dbReference>
<evidence type="ECO:0000256" key="4">
    <source>
        <dbReference type="ARBA" id="ARBA00023015"/>
    </source>
</evidence>
<evidence type="ECO:0000259" key="7">
    <source>
        <dbReference type="Pfam" id="PF23121"/>
    </source>
</evidence>
<dbReference type="SUPFAM" id="SSF57903">
    <property type="entry name" value="FYVE/PHD zinc finger"/>
    <property type="match status" value="1"/>
</dbReference>
<keyword evidence="2" id="KW-0863">Zinc-finger</keyword>
<feature type="region of interest" description="Disordered" evidence="6">
    <location>
        <begin position="140"/>
        <end position="230"/>
    </location>
</feature>
<dbReference type="InterPro" id="IPR056280">
    <property type="entry name" value="AIPP2-like_SPOC"/>
</dbReference>
<dbReference type="OrthoDB" id="651601at2759"/>
<organism evidence="8 9">
    <name type="scientific">Handroanthus impetiginosus</name>
    <dbReference type="NCBI Taxonomy" id="429701"/>
    <lineage>
        <taxon>Eukaryota</taxon>
        <taxon>Viridiplantae</taxon>
        <taxon>Streptophyta</taxon>
        <taxon>Embryophyta</taxon>
        <taxon>Tracheophyta</taxon>
        <taxon>Spermatophyta</taxon>
        <taxon>Magnoliopsida</taxon>
        <taxon>eudicotyledons</taxon>
        <taxon>Gunneridae</taxon>
        <taxon>Pentapetalae</taxon>
        <taxon>asterids</taxon>
        <taxon>lamiids</taxon>
        <taxon>Lamiales</taxon>
        <taxon>Bignoniaceae</taxon>
        <taxon>Crescentiina</taxon>
        <taxon>Tabebuia alliance</taxon>
        <taxon>Handroanthus</taxon>
    </lineage>
</organism>
<evidence type="ECO:0000256" key="5">
    <source>
        <dbReference type="ARBA" id="ARBA00023163"/>
    </source>
</evidence>
<dbReference type="EMBL" id="NKXS01005646">
    <property type="protein sequence ID" value="PIN03106.1"/>
    <property type="molecule type" value="Genomic_DNA"/>
</dbReference>
<evidence type="ECO:0000256" key="1">
    <source>
        <dbReference type="ARBA" id="ARBA00022723"/>
    </source>
</evidence>
<gene>
    <name evidence="8" type="ORF">CDL12_24377</name>
</gene>
<dbReference type="PANTHER" id="PTHR33304:SF36">
    <property type="entry name" value="GB|AAF26970.1-RELATED"/>
    <property type="match status" value="1"/>
</dbReference>
<dbReference type="GO" id="GO:0140566">
    <property type="term" value="F:histone reader activity"/>
    <property type="evidence" value="ECO:0007669"/>
    <property type="project" value="InterPro"/>
</dbReference>
<keyword evidence="1" id="KW-0479">Metal-binding</keyword>
<evidence type="ECO:0000313" key="8">
    <source>
        <dbReference type="EMBL" id="PIN03106.1"/>
    </source>
</evidence>
<dbReference type="STRING" id="429701.A0A2G9GCT1"/>
<reference evidence="9" key="1">
    <citation type="journal article" date="2018" name="Gigascience">
        <title>Genome assembly of the Pink Ipe (Handroanthus impetiginosus, Bignoniaceae), a highly valued, ecologically keystone Neotropical timber forest tree.</title>
        <authorList>
            <person name="Silva-Junior O.B."/>
            <person name="Grattapaglia D."/>
            <person name="Novaes E."/>
            <person name="Collevatti R.G."/>
        </authorList>
    </citation>
    <scope>NUCLEOTIDE SEQUENCE [LARGE SCALE GENOMIC DNA]</scope>
    <source>
        <strain evidence="9">cv. UFG-1</strain>
    </source>
</reference>
<dbReference type="InterPro" id="IPR013083">
    <property type="entry name" value="Znf_RING/FYVE/PHD"/>
</dbReference>
<dbReference type="Gene3D" id="3.30.40.10">
    <property type="entry name" value="Zinc/RING finger domain, C3HC4 (zinc finger)"/>
    <property type="match status" value="1"/>
</dbReference>
<name>A0A2G9GCT1_9LAMI</name>
<dbReference type="PANTHER" id="PTHR33304">
    <property type="match status" value="1"/>
</dbReference>
<feature type="domain" description="AIPP2-like SPOC-like" evidence="7">
    <location>
        <begin position="293"/>
        <end position="423"/>
    </location>
</feature>
<dbReference type="AlphaFoldDB" id="A0A2G9GCT1"/>
<comment type="caution">
    <text evidence="8">The sequence shown here is derived from an EMBL/GenBank/DDBJ whole genome shotgun (WGS) entry which is preliminary data.</text>
</comment>
<dbReference type="GO" id="GO:0034244">
    <property type="term" value="P:negative regulation of transcription elongation by RNA polymerase II"/>
    <property type="evidence" value="ECO:0007669"/>
    <property type="project" value="InterPro"/>
</dbReference>
<dbReference type="GO" id="GO:0008270">
    <property type="term" value="F:zinc ion binding"/>
    <property type="evidence" value="ECO:0007669"/>
    <property type="project" value="UniProtKB-KW"/>
</dbReference>
<evidence type="ECO:0000313" key="9">
    <source>
        <dbReference type="Proteomes" id="UP000231279"/>
    </source>
</evidence>
<proteinExistence type="predicted"/>
<evidence type="ECO:0000256" key="3">
    <source>
        <dbReference type="ARBA" id="ARBA00022833"/>
    </source>
</evidence>
<dbReference type="Proteomes" id="UP000231279">
    <property type="component" value="Unassembled WGS sequence"/>
</dbReference>
<protein>
    <recommendedName>
        <fullName evidence="7">AIPP2-like SPOC-like domain-containing protein</fullName>
    </recommendedName>
</protein>
<feature type="region of interest" description="Disordered" evidence="6">
    <location>
        <begin position="63"/>
        <end position="110"/>
    </location>
</feature>
<keyword evidence="5" id="KW-0804">Transcription</keyword>
<dbReference type="Pfam" id="PF23121">
    <property type="entry name" value="SPOC_AIPP2"/>
    <property type="match status" value="1"/>
</dbReference>
<accession>A0A2G9GCT1</accession>
<evidence type="ECO:0000256" key="2">
    <source>
        <dbReference type="ARBA" id="ARBA00022771"/>
    </source>
</evidence>
<evidence type="ECO:0000256" key="6">
    <source>
        <dbReference type="SAM" id="MobiDB-lite"/>
    </source>
</evidence>